<dbReference type="AlphaFoldDB" id="A0A426XU06"/>
<evidence type="ECO:0000313" key="2">
    <source>
        <dbReference type="EMBL" id="RRT42992.1"/>
    </source>
</evidence>
<proteinExistence type="predicted"/>
<sequence length="143" mass="15506">SHVFGVRLHSASREQREVESLRGATSIPRGIPDRTPTESDSSLSVPIDLHRIIFVSESLAYKRSVDLFGLWLLDGPRQAWNAGPATGTAAAGVTGGLGDGHAGCAVRLSGRRMGFRRAHPVALLDEQQQDRQPLCGYFSRSQQ</sequence>
<protein>
    <submittedName>
        <fullName evidence="2">Uncharacterized protein</fullName>
    </submittedName>
</protein>
<reference evidence="2 3" key="1">
    <citation type="journal article" date="2014" name="Agronomy (Basel)">
        <title>A Draft Genome Sequence for Ensete ventricosum, the Drought-Tolerant Tree Against Hunger.</title>
        <authorList>
            <person name="Harrison J."/>
            <person name="Moore K.A."/>
            <person name="Paszkiewicz K."/>
            <person name="Jones T."/>
            <person name="Grant M."/>
            <person name="Ambacheew D."/>
            <person name="Muzemil S."/>
            <person name="Studholme D.J."/>
        </authorList>
    </citation>
    <scope>NUCLEOTIDE SEQUENCE [LARGE SCALE GENOMIC DNA]</scope>
</reference>
<organism evidence="2 3">
    <name type="scientific">Ensete ventricosum</name>
    <name type="common">Abyssinian banana</name>
    <name type="synonym">Musa ensete</name>
    <dbReference type="NCBI Taxonomy" id="4639"/>
    <lineage>
        <taxon>Eukaryota</taxon>
        <taxon>Viridiplantae</taxon>
        <taxon>Streptophyta</taxon>
        <taxon>Embryophyta</taxon>
        <taxon>Tracheophyta</taxon>
        <taxon>Spermatophyta</taxon>
        <taxon>Magnoliopsida</taxon>
        <taxon>Liliopsida</taxon>
        <taxon>Zingiberales</taxon>
        <taxon>Musaceae</taxon>
        <taxon>Ensete</taxon>
    </lineage>
</organism>
<dbReference type="Proteomes" id="UP000287651">
    <property type="component" value="Unassembled WGS sequence"/>
</dbReference>
<evidence type="ECO:0000256" key="1">
    <source>
        <dbReference type="SAM" id="MobiDB-lite"/>
    </source>
</evidence>
<gene>
    <name evidence="2" type="ORF">B296_00035500</name>
</gene>
<comment type="caution">
    <text evidence="2">The sequence shown here is derived from an EMBL/GenBank/DDBJ whole genome shotgun (WGS) entry which is preliminary data.</text>
</comment>
<name>A0A426XU06_ENSVE</name>
<feature type="region of interest" description="Disordered" evidence="1">
    <location>
        <begin position="15"/>
        <end position="42"/>
    </location>
</feature>
<dbReference type="EMBL" id="AMZH03017449">
    <property type="protein sequence ID" value="RRT42992.1"/>
    <property type="molecule type" value="Genomic_DNA"/>
</dbReference>
<feature type="non-terminal residue" evidence="2">
    <location>
        <position position="1"/>
    </location>
</feature>
<accession>A0A426XU06</accession>
<evidence type="ECO:0000313" key="3">
    <source>
        <dbReference type="Proteomes" id="UP000287651"/>
    </source>
</evidence>